<dbReference type="NCBIfam" id="TIGR00369">
    <property type="entry name" value="unchar_dom_1"/>
    <property type="match status" value="1"/>
</dbReference>
<reference evidence="5" key="2">
    <citation type="submission" date="2015-01" db="EMBL/GenBank/DDBJ databases">
        <title>Evolutionary Origins and Diversification of the Mycorrhizal Mutualists.</title>
        <authorList>
            <consortium name="DOE Joint Genome Institute"/>
            <consortium name="Mycorrhizal Genomics Consortium"/>
            <person name="Kohler A."/>
            <person name="Kuo A."/>
            <person name="Nagy L.G."/>
            <person name="Floudas D."/>
            <person name="Copeland A."/>
            <person name="Barry K.W."/>
            <person name="Cichocki N."/>
            <person name="Veneault-Fourrey C."/>
            <person name="LaButti K."/>
            <person name="Lindquist E.A."/>
            <person name="Lipzen A."/>
            <person name="Lundell T."/>
            <person name="Morin E."/>
            <person name="Murat C."/>
            <person name="Riley R."/>
            <person name="Ohm R."/>
            <person name="Sun H."/>
            <person name="Tunlid A."/>
            <person name="Henrissat B."/>
            <person name="Grigoriev I.V."/>
            <person name="Hibbett D.S."/>
            <person name="Martin F."/>
        </authorList>
    </citation>
    <scope>NUCLEOTIDE SEQUENCE [LARGE SCALE GENOMIC DNA]</scope>
    <source>
        <strain evidence="5">Zn</strain>
    </source>
</reference>
<dbReference type="STRING" id="913774.A0A0C3GQ09"/>
<dbReference type="CDD" id="cd03443">
    <property type="entry name" value="PaaI_thioesterase"/>
    <property type="match status" value="1"/>
</dbReference>
<keyword evidence="2" id="KW-0378">Hydrolase</keyword>
<reference evidence="4 5" key="1">
    <citation type="submission" date="2014-04" db="EMBL/GenBank/DDBJ databases">
        <authorList>
            <consortium name="DOE Joint Genome Institute"/>
            <person name="Kuo A."/>
            <person name="Martino E."/>
            <person name="Perotto S."/>
            <person name="Kohler A."/>
            <person name="Nagy L.G."/>
            <person name="Floudas D."/>
            <person name="Copeland A."/>
            <person name="Barry K.W."/>
            <person name="Cichocki N."/>
            <person name="Veneault-Fourrey C."/>
            <person name="LaButti K."/>
            <person name="Lindquist E.A."/>
            <person name="Lipzen A."/>
            <person name="Lundell T."/>
            <person name="Morin E."/>
            <person name="Murat C."/>
            <person name="Sun H."/>
            <person name="Tunlid A."/>
            <person name="Henrissat B."/>
            <person name="Grigoriev I.V."/>
            <person name="Hibbett D.S."/>
            <person name="Martin F."/>
            <person name="Nordberg H.P."/>
            <person name="Cantor M.N."/>
            <person name="Hua S.X."/>
        </authorList>
    </citation>
    <scope>NUCLEOTIDE SEQUENCE [LARGE SCALE GENOMIC DNA]</scope>
    <source>
        <strain evidence="4 5">Zn</strain>
    </source>
</reference>
<dbReference type="InterPro" id="IPR029069">
    <property type="entry name" value="HotDog_dom_sf"/>
</dbReference>
<name>A0A0C3GQ09_OIDMZ</name>
<dbReference type="Gene3D" id="3.10.129.10">
    <property type="entry name" value="Hotdog Thioesterase"/>
    <property type="match status" value="1"/>
</dbReference>
<keyword evidence="5" id="KW-1185">Reference proteome</keyword>
<feature type="domain" description="Thioesterase" evidence="3">
    <location>
        <begin position="69"/>
        <end position="149"/>
    </location>
</feature>
<comment type="similarity">
    <text evidence="1">Belongs to the thioesterase PaaI family.</text>
</comment>
<dbReference type="OrthoDB" id="2831072at2759"/>
<sequence>MVDAYRETDFNLSLEERVQAYLTSIISDAAYEGFDSGPLRHTEFIAVSAEEQTIQFKFRVLEFMCNKDGNLHGGAASTIFDNLSSTALFTIGRPGFWDNLGVTRSLSVVFHRPLPMNISVILTSSVVSAGRRLADIQAVIKTLDGKVCATCRHEKVRVVTPKL</sequence>
<dbReference type="EMBL" id="KN832895">
    <property type="protein sequence ID" value="KIM93484.1"/>
    <property type="molecule type" value="Genomic_DNA"/>
</dbReference>
<protein>
    <recommendedName>
        <fullName evidence="3">Thioesterase domain-containing protein</fullName>
    </recommendedName>
</protein>
<organism evidence="4 5">
    <name type="scientific">Oidiodendron maius (strain Zn)</name>
    <dbReference type="NCBI Taxonomy" id="913774"/>
    <lineage>
        <taxon>Eukaryota</taxon>
        <taxon>Fungi</taxon>
        <taxon>Dikarya</taxon>
        <taxon>Ascomycota</taxon>
        <taxon>Pezizomycotina</taxon>
        <taxon>Leotiomycetes</taxon>
        <taxon>Leotiomycetes incertae sedis</taxon>
        <taxon>Myxotrichaceae</taxon>
        <taxon>Oidiodendron</taxon>
    </lineage>
</organism>
<dbReference type="Proteomes" id="UP000054321">
    <property type="component" value="Unassembled WGS sequence"/>
</dbReference>
<evidence type="ECO:0000256" key="2">
    <source>
        <dbReference type="ARBA" id="ARBA00022801"/>
    </source>
</evidence>
<dbReference type="GO" id="GO:0047617">
    <property type="term" value="F:fatty acyl-CoA hydrolase activity"/>
    <property type="evidence" value="ECO:0007669"/>
    <property type="project" value="InterPro"/>
</dbReference>
<dbReference type="InterPro" id="IPR003736">
    <property type="entry name" value="PAAI_dom"/>
</dbReference>
<dbReference type="AlphaFoldDB" id="A0A0C3GQ09"/>
<dbReference type="SUPFAM" id="SSF54637">
    <property type="entry name" value="Thioesterase/thiol ester dehydrase-isomerase"/>
    <property type="match status" value="1"/>
</dbReference>
<evidence type="ECO:0000259" key="3">
    <source>
        <dbReference type="Pfam" id="PF03061"/>
    </source>
</evidence>
<proteinExistence type="inferred from homology"/>
<dbReference type="InParanoid" id="A0A0C3GQ09"/>
<dbReference type="InterPro" id="IPR006683">
    <property type="entry name" value="Thioestr_dom"/>
</dbReference>
<accession>A0A0C3GQ09</accession>
<dbReference type="HOGENOM" id="CLU_089876_1_1_1"/>
<evidence type="ECO:0000313" key="5">
    <source>
        <dbReference type="Proteomes" id="UP000054321"/>
    </source>
</evidence>
<dbReference type="PANTHER" id="PTHR21660">
    <property type="entry name" value="THIOESTERASE SUPERFAMILY MEMBER-RELATED"/>
    <property type="match status" value="1"/>
</dbReference>
<dbReference type="PANTHER" id="PTHR21660:SF1">
    <property type="entry name" value="ACYL-COENZYME A THIOESTERASE 13"/>
    <property type="match status" value="1"/>
</dbReference>
<gene>
    <name evidence="4" type="ORF">OIDMADRAFT_137770</name>
</gene>
<dbReference type="Pfam" id="PF03061">
    <property type="entry name" value="4HBT"/>
    <property type="match status" value="1"/>
</dbReference>
<dbReference type="InterPro" id="IPR039298">
    <property type="entry name" value="ACOT13"/>
</dbReference>
<evidence type="ECO:0000256" key="1">
    <source>
        <dbReference type="ARBA" id="ARBA00008324"/>
    </source>
</evidence>
<evidence type="ECO:0000313" key="4">
    <source>
        <dbReference type="EMBL" id="KIM93484.1"/>
    </source>
</evidence>